<sequence>MRWTKENEEILWQTVFRTHSFHMDLTKIASEWPGDDKPTPKALKEHLTKYRKNLGGDSRITFGMTALNSTGTPTGTPRKKGPAKKGADSAPATPKKRGASKQGQSLEKDSDLLDVKKEEIEPTTADEADGDESDESDDVKVPTPKRNKKEFGDEDFF</sequence>
<organism evidence="2 3">
    <name type="scientific">Aspergillus versicolor CBS 583.65</name>
    <dbReference type="NCBI Taxonomy" id="1036611"/>
    <lineage>
        <taxon>Eukaryota</taxon>
        <taxon>Fungi</taxon>
        <taxon>Dikarya</taxon>
        <taxon>Ascomycota</taxon>
        <taxon>Pezizomycotina</taxon>
        <taxon>Eurotiomycetes</taxon>
        <taxon>Eurotiomycetidae</taxon>
        <taxon>Eurotiales</taxon>
        <taxon>Aspergillaceae</taxon>
        <taxon>Aspergillus</taxon>
        <taxon>Aspergillus subgen. Nidulantes</taxon>
    </lineage>
</organism>
<dbReference type="STRING" id="1036611.A0A1L9P3V3"/>
<dbReference type="RefSeq" id="XP_040661963.1">
    <property type="nucleotide sequence ID" value="XM_040815928.1"/>
</dbReference>
<reference evidence="3" key="1">
    <citation type="journal article" date="2017" name="Genome Biol.">
        <title>Comparative genomics reveals high biological diversity and specific adaptations in the industrially and medically important fungal genus Aspergillus.</title>
        <authorList>
            <person name="de Vries R.P."/>
            <person name="Riley R."/>
            <person name="Wiebenga A."/>
            <person name="Aguilar-Osorio G."/>
            <person name="Amillis S."/>
            <person name="Uchima C.A."/>
            <person name="Anderluh G."/>
            <person name="Asadollahi M."/>
            <person name="Askin M."/>
            <person name="Barry K."/>
            <person name="Battaglia E."/>
            <person name="Bayram O."/>
            <person name="Benocci T."/>
            <person name="Braus-Stromeyer S.A."/>
            <person name="Caldana C."/>
            <person name="Canovas D."/>
            <person name="Cerqueira G.C."/>
            <person name="Chen F."/>
            <person name="Chen W."/>
            <person name="Choi C."/>
            <person name="Clum A."/>
            <person name="Dos Santos R.A."/>
            <person name="Damasio A.R."/>
            <person name="Diallinas G."/>
            <person name="Emri T."/>
            <person name="Fekete E."/>
            <person name="Flipphi M."/>
            <person name="Freyberg S."/>
            <person name="Gallo A."/>
            <person name="Gournas C."/>
            <person name="Habgood R."/>
            <person name="Hainaut M."/>
            <person name="Harispe M.L."/>
            <person name="Henrissat B."/>
            <person name="Hilden K.S."/>
            <person name="Hope R."/>
            <person name="Hossain A."/>
            <person name="Karabika E."/>
            <person name="Karaffa L."/>
            <person name="Karanyi Z."/>
            <person name="Krasevec N."/>
            <person name="Kuo A."/>
            <person name="Kusch H."/>
            <person name="LaButti K."/>
            <person name="Lagendijk E.L."/>
            <person name="Lapidus A."/>
            <person name="Levasseur A."/>
            <person name="Lindquist E."/>
            <person name="Lipzen A."/>
            <person name="Logrieco A.F."/>
            <person name="MacCabe A."/>
            <person name="Maekelae M.R."/>
            <person name="Malavazi I."/>
            <person name="Melin P."/>
            <person name="Meyer V."/>
            <person name="Mielnichuk N."/>
            <person name="Miskei M."/>
            <person name="Molnar A.P."/>
            <person name="Mule G."/>
            <person name="Ngan C.Y."/>
            <person name="Orejas M."/>
            <person name="Orosz E."/>
            <person name="Ouedraogo J.P."/>
            <person name="Overkamp K.M."/>
            <person name="Park H.-S."/>
            <person name="Perrone G."/>
            <person name="Piumi F."/>
            <person name="Punt P.J."/>
            <person name="Ram A.F."/>
            <person name="Ramon A."/>
            <person name="Rauscher S."/>
            <person name="Record E."/>
            <person name="Riano-Pachon D.M."/>
            <person name="Robert V."/>
            <person name="Roehrig J."/>
            <person name="Ruller R."/>
            <person name="Salamov A."/>
            <person name="Salih N.S."/>
            <person name="Samson R.A."/>
            <person name="Sandor E."/>
            <person name="Sanguinetti M."/>
            <person name="Schuetze T."/>
            <person name="Sepcic K."/>
            <person name="Shelest E."/>
            <person name="Sherlock G."/>
            <person name="Sophianopoulou V."/>
            <person name="Squina F.M."/>
            <person name="Sun H."/>
            <person name="Susca A."/>
            <person name="Todd R.B."/>
            <person name="Tsang A."/>
            <person name="Unkles S.E."/>
            <person name="van de Wiele N."/>
            <person name="van Rossen-Uffink D."/>
            <person name="Oliveira J.V."/>
            <person name="Vesth T.C."/>
            <person name="Visser J."/>
            <person name="Yu J.-H."/>
            <person name="Zhou M."/>
            <person name="Andersen M.R."/>
            <person name="Archer D.B."/>
            <person name="Baker S.E."/>
            <person name="Benoit I."/>
            <person name="Brakhage A.A."/>
            <person name="Braus G.H."/>
            <person name="Fischer R."/>
            <person name="Frisvad J.C."/>
            <person name="Goldman G.H."/>
            <person name="Houbraken J."/>
            <person name="Oakley B."/>
            <person name="Pocsi I."/>
            <person name="Scazzocchio C."/>
            <person name="Seiboth B."/>
            <person name="vanKuyk P.A."/>
            <person name="Wortman J."/>
            <person name="Dyer P.S."/>
            <person name="Grigoriev I.V."/>
        </authorList>
    </citation>
    <scope>NUCLEOTIDE SEQUENCE [LARGE SCALE GENOMIC DNA]</scope>
    <source>
        <strain evidence="3">CBS 583.65</strain>
    </source>
</reference>
<dbReference type="EMBL" id="KV878125">
    <property type="protein sequence ID" value="OJI96200.1"/>
    <property type="molecule type" value="Genomic_DNA"/>
</dbReference>
<evidence type="ECO:0000313" key="3">
    <source>
        <dbReference type="Proteomes" id="UP000184073"/>
    </source>
</evidence>
<name>A0A1L9P3V3_ASPVE</name>
<keyword evidence="3" id="KW-1185">Reference proteome</keyword>
<gene>
    <name evidence="2" type="ORF">ASPVEDRAFT_67140</name>
</gene>
<accession>A0A1L9P3V3</accession>
<dbReference type="Proteomes" id="UP000184073">
    <property type="component" value="Unassembled WGS sequence"/>
</dbReference>
<dbReference type="VEuPathDB" id="FungiDB:ASPVEDRAFT_67140"/>
<proteinExistence type="predicted"/>
<feature type="region of interest" description="Disordered" evidence="1">
    <location>
        <begin position="54"/>
        <end position="157"/>
    </location>
</feature>
<evidence type="ECO:0000256" key="1">
    <source>
        <dbReference type="SAM" id="MobiDB-lite"/>
    </source>
</evidence>
<dbReference type="AlphaFoldDB" id="A0A1L9P3V3"/>
<evidence type="ECO:0000313" key="2">
    <source>
        <dbReference type="EMBL" id="OJI96200.1"/>
    </source>
</evidence>
<evidence type="ECO:0008006" key="4">
    <source>
        <dbReference type="Google" id="ProtNLM"/>
    </source>
</evidence>
<protein>
    <recommendedName>
        <fullName evidence="4">Myb-like domain-containing protein</fullName>
    </recommendedName>
</protein>
<dbReference type="OrthoDB" id="5420368at2759"/>
<dbReference type="GeneID" id="63731439"/>
<feature type="compositionally biased region" description="Basic and acidic residues" evidence="1">
    <location>
        <begin position="106"/>
        <end position="120"/>
    </location>
</feature>
<feature type="compositionally biased region" description="Acidic residues" evidence="1">
    <location>
        <begin position="124"/>
        <end position="137"/>
    </location>
</feature>